<dbReference type="GO" id="GO:0016491">
    <property type="term" value="F:oxidoreductase activity"/>
    <property type="evidence" value="ECO:0007669"/>
    <property type="project" value="InterPro"/>
</dbReference>
<dbReference type="PROSITE" id="PS51318">
    <property type="entry name" value="TAT"/>
    <property type="match status" value="1"/>
</dbReference>
<dbReference type="InterPro" id="IPR006311">
    <property type="entry name" value="TAT_signal"/>
</dbReference>
<evidence type="ECO:0000256" key="1">
    <source>
        <dbReference type="SAM" id="SignalP"/>
    </source>
</evidence>
<dbReference type="Proteomes" id="UP000431269">
    <property type="component" value="Chromosome"/>
</dbReference>
<keyword evidence="3" id="KW-1185">Reference proteome</keyword>
<dbReference type="RefSeq" id="WP_158765471.1">
    <property type="nucleotide sequence ID" value="NZ_CP047045.1"/>
</dbReference>
<feature type="chain" id="PRO_5026237207" evidence="1">
    <location>
        <begin position="23"/>
        <end position="374"/>
    </location>
</feature>
<evidence type="ECO:0000313" key="3">
    <source>
        <dbReference type="Proteomes" id="UP000431269"/>
    </source>
</evidence>
<name>A0A6I6MMH7_9CAUL</name>
<protein>
    <submittedName>
        <fullName evidence="2">NAD(P)H nitroreductase</fullName>
    </submittedName>
</protein>
<dbReference type="NCBIfam" id="NF047509">
    <property type="entry name" value="Rv3131_FMN_oxido"/>
    <property type="match status" value="1"/>
</dbReference>
<sequence length="374" mass="41482">MPTRRHALALLAATPFAASCSAGPDAAASWRDLGAGLADPRRFALAHAILAPNPHNTQPWQVAFDGDTGMTLYCDLERRLPFTDPNDRQITLGCGAFLELYRVAASSIGQFAEITMFPEGAPTPRLDERPIAHVTFSPVANAAPDPLFRFITERRTNRNVYDVERVPDDALLLRAVSTIAAFLGGAQWTVQPERVAALRDLVWRAFDRELRTRGAQEETYRWLRFGREEMAQHRDGLGIEGPMIGLLKAAGMMDEADFIDPDSMMNQSAAKDWKKKADSSPAFMWLATPDDRPETRLLVGMAYARLNLATTALGLSIHPWSQALQEYEEMADLYAEARQLLNTDDQTAQMLVRVGYADPVPPAPRRDAAAFVRT</sequence>
<proteinExistence type="predicted"/>
<accession>A0A6I6MMH7</accession>
<dbReference type="Gene3D" id="3.40.109.10">
    <property type="entry name" value="NADH Oxidase"/>
    <property type="match status" value="1"/>
</dbReference>
<evidence type="ECO:0000313" key="2">
    <source>
        <dbReference type="EMBL" id="QGZ94538.1"/>
    </source>
</evidence>
<dbReference type="KEGG" id="tsv:DSM104635_01357"/>
<organism evidence="2 3">
    <name type="scientific">Terricaulis silvestris</name>
    <dbReference type="NCBI Taxonomy" id="2686094"/>
    <lineage>
        <taxon>Bacteria</taxon>
        <taxon>Pseudomonadati</taxon>
        <taxon>Pseudomonadota</taxon>
        <taxon>Alphaproteobacteria</taxon>
        <taxon>Caulobacterales</taxon>
        <taxon>Caulobacteraceae</taxon>
        <taxon>Terricaulis</taxon>
    </lineage>
</organism>
<keyword evidence="1" id="KW-0732">Signal</keyword>
<feature type="signal peptide" evidence="1">
    <location>
        <begin position="1"/>
        <end position="22"/>
    </location>
</feature>
<dbReference type="SUPFAM" id="SSF55469">
    <property type="entry name" value="FMN-dependent nitroreductase-like"/>
    <property type="match status" value="1"/>
</dbReference>
<dbReference type="EMBL" id="CP047045">
    <property type="protein sequence ID" value="QGZ94538.1"/>
    <property type="molecule type" value="Genomic_DNA"/>
</dbReference>
<dbReference type="InterPro" id="IPR000415">
    <property type="entry name" value="Nitroreductase-like"/>
</dbReference>
<dbReference type="PROSITE" id="PS51257">
    <property type="entry name" value="PROKAR_LIPOPROTEIN"/>
    <property type="match status" value="1"/>
</dbReference>
<gene>
    <name evidence="2" type="ORF">DSM104635_01357</name>
</gene>
<dbReference type="AlphaFoldDB" id="A0A6I6MMH7"/>
<reference evidence="3" key="1">
    <citation type="submission" date="2019-12" db="EMBL/GenBank/DDBJ databases">
        <title>Complete genome of Terracaulis silvestris 0127_4.</title>
        <authorList>
            <person name="Vieira S."/>
            <person name="Riedel T."/>
            <person name="Sproer C."/>
            <person name="Pascual J."/>
            <person name="Boedeker C."/>
            <person name="Overmann J."/>
        </authorList>
    </citation>
    <scope>NUCLEOTIDE SEQUENCE [LARGE SCALE GENOMIC DNA]</scope>
    <source>
        <strain evidence="3">0127_4</strain>
    </source>
</reference>